<proteinExistence type="predicted"/>
<dbReference type="AlphaFoldDB" id="A0A0V0HGR9"/>
<sequence>MLRLMMSSIKIMNLVFQLKQQKNRLCTSFSSPSWMHAKNADLVHSPVLLVQVLLFYYCHSLGCIVP</sequence>
<dbReference type="EMBL" id="GEDG01020066">
    <property type="protein sequence ID" value="JAP19428.1"/>
    <property type="molecule type" value="Transcribed_RNA"/>
</dbReference>
<organism evidence="1">
    <name type="scientific">Solanum chacoense</name>
    <name type="common">Chaco potato</name>
    <dbReference type="NCBI Taxonomy" id="4108"/>
    <lineage>
        <taxon>Eukaryota</taxon>
        <taxon>Viridiplantae</taxon>
        <taxon>Streptophyta</taxon>
        <taxon>Embryophyta</taxon>
        <taxon>Tracheophyta</taxon>
        <taxon>Spermatophyta</taxon>
        <taxon>Magnoliopsida</taxon>
        <taxon>eudicotyledons</taxon>
        <taxon>Gunneridae</taxon>
        <taxon>Pentapetalae</taxon>
        <taxon>asterids</taxon>
        <taxon>lamiids</taxon>
        <taxon>Solanales</taxon>
        <taxon>Solanaceae</taxon>
        <taxon>Solanoideae</taxon>
        <taxon>Solaneae</taxon>
        <taxon>Solanum</taxon>
    </lineage>
</organism>
<reference evidence="1" key="1">
    <citation type="submission" date="2015-12" db="EMBL/GenBank/DDBJ databases">
        <title>Gene expression during late stages of embryo sac development: a critical building block for successful pollen-pistil interactions.</title>
        <authorList>
            <person name="Liu Y."/>
            <person name="Joly V."/>
            <person name="Sabar M."/>
            <person name="Matton D.P."/>
        </authorList>
    </citation>
    <scope>NUCLEOTIDE SEQUENCE</scope>
</reference>
<protein>
    <submittedName>
        <fullName evidence="1">Putative ovule protein</fullName>
    </submittedName>
</protein>
<name>A0A0V0HGR9_SOLCH</name>
<evidence type="ECO:0000313" key="1">
    <source>
        <dbReference type="EMBL" id="JAP19428.1"/>
    </source>
</evidence>
<accession>A0A0V0HGR9</accession>